<protein>
    <submittedName>
        <fullName evidence="1">Uncharacterized protein</fullName>
    </submittedName>
</protein>
<name>A0A162QSG6_9CLOT</name>
<keyword evidence="2" id="KW-1185">Reference proteome</keyword>
<evidence type="ECO:0000313" key="1">
    <source>
        <dbReference type="EMBL" id="KZL88905.1"/>
    </source>
</evidence>
<proteinExistence type="predicted"/>
<comment type="caution">
    <text evidence="1">The sequence shown here is derived from an EMBL/GenBank/DDBJ whole genome shotgun (WGS) entry which is preliminary data.</text>
</comment>
<dbReference type="EMBL" id="LWAE01000013">
    <property type="protein sequence ID" value="KZL88905.1"/>
    <property type="molecule type" value="Genomic_DNA"/>
</dbReference>
<reference evidence="1 2" key="1">
    <citation type="submission" date="2016-04" db="EMBL/GenBank/DDBJ databases">
        <title>Genome sequence of Clostridium magnum DSM 2767.</title>
        <authorList>
            <person name="Poehlein A."/>
            <person name="Uhlig R."/>
            <person name="Fischer R."/>
            <person name="Bahl H."/>
            <person name="Daniel R."/>
        </authorList>
    </citation>
    <scope>NUCLEOTIDE SEQUENCE [LARGE SCALE GENOMIC DNA]</scope>
    <source>
        <strain evidence="1 2">DSM 2767</strain>
    </source>
</reference>
<dbReference type="PATRIC" id="fig|1121326.3.peg.5870"/>
<accession>A0A162QSG6</accession>
<dbReference type="STRING" id="1121326.CLMAG_58090"/>
<dbReference type="AlphaFoldDB" id="A0A162QSG6"/>
<organism evidence="1 2">
    <name type="scientific">Clostridium magnum DSM 2767</name>
    <dbReference type="NCBI Taxonomy" id="1121326"/>
    <lineage>
        <taxon>Bacteria</taxon>
        <taxon>Bacillati</taxon>
        <taxon>Bacillota</taxon>
        <taxon>Clostridia</taxon>
        <taxon>Eubacteriales</taxon>
        <taxon>Clostridiaceae</taxon>
        <taxon>Clostridium</taxon>
    </lineage>
</organism>
<dbReference type="Proteomes" id="UP000076603">
    <property type="component" value="Unassembled WGS sequence"/>
</dbReference>
<gene>
    <name evidence="1" type="ORF">CLMAG_58090</name>
</gene>
<sequence>MMEILQKDKEILQKDKEILNKEREKNNLPAPVNFDKSRITPEHITKLLPLLQLPFEENAIVRRERDDFVSKGVPLSMQLMRVFEVFGADHIRFEHDVVEKDIVKREGKSDMHYYKVYVKLSIGNWTIYNEDNCKPSSTFVSYYEVEGIGYGGHTSLGTAEKNAVANGKKECLKNMGVLAYLYVEGEYSGEGNSDIDDVGVITPAHTYPVTKIVLKDKPIINENAVIFLKGRALDSSTNSEIEIIIYKENPQMKEEHQKMIDNLKQYKSLLVAGRELQVEYMEGNVARPQYIIRKLIFTNKK</sequence>
<evidence type="ECO:0000313" key="2">
    <source>
        <dbReference type="Proteomes" id="UP000076603"/>
    </source>
</evidence>